<sequence length="255" mass="29328">MRTEWNAAQYLIFENQRNQPIIDLLNRIRDFKPENVVDIGCGPGNSTIRVQQTFPQAKIIGIDSSDDMIARAKKEHPEISFCKEDAKNLEGTYDLLFSNACLQWIPNHQSLIPMLMDKLNPGGVFAAQFPMNGKEPLYQIIADVAADEKWGFQNIQIEYNDELTPKEYFNLLSRCSSSFQIWETKYYHNLSDHQALIEWVKGSKLRPYLAALSPEQQTVFEGEILKRVQEIYPVMNNGEVILCFNRFFIVAKGGK</sequence>
<dbReference type="Gene3D" id="3.40.50.150">
    <property type="entry name" value="Vaccinia Virus protein VP39"/>
    <property type="match status" value="1"/>
</dbReference>
<dbReference type="AlphaFoldDB" id="A0A4Q0I848"/>
<dbReference type="OrthoDB" id="9774345at2"/>
<dbReference type="RefSeq" id="WP_069194634.1">
    <property type="nucleotide sequence ID" value="NZ_RLII01000001.1"/>
</dbReference>
<dbReference type="SUPFAM" id="SSF53335">
    <property type="entry name" value="S-adenosyl-L-methionine-dependent methyltransferases"/>
    <property type="match status" value="1"/>
</dbReference>
<dbReference type="Pfam" id="PF13489">
    <property type="entry name" value="Methyltransf_23"/>
    <property type="match status" value="1"/>
</dbReference>
<dbReference type="InterPro" id="IPR029063">
    <property type="entry name" value="SAM-dependent_MTases_sf"/>
</dbReference>
<dbReference type="GO" id="GO:0030798">
    <property type="term" value="F:trans-aconitate 2-methyltransferase activity"/>
    <property type="evidence" value="ECO:0007669"/>
    <property type="project" value="InterPro"/>
</dbReference>
<keyword evidence="2" id="KW-1185">Reference proteome</keyword>
<protein>
    <submittedName>
        <fullName evidence="1">Methyltransferase domain-containing protein</fullName>
    </submittedName>
</protein>
<dbReference type="EMBL" id="RLII01000001">
    <property type="protein sequence ID" value="RXE60616.1"/>
    <property type="molecule type" value="Genomic_DNA"/>
</dbReference>
<reference evidence="2" key="1">
    <citation type="submission" date="2018-11" db="EMBL/GenBank/DDBJ databases">
        <title>Genome sequencing of a novel mesophilic and cellulolytic organism within the genus Hungateiclostridium.</title>
        <authorList>
            <person name="Rettenmaier R."/>
            <person name="Liebl W."/>
            <person name="Zverlov V."/>
        </authorList>
    </citation>
    <scope>NUCLEOTIDE SEQUENCE [LARGE SCALE GENOMIC DNA]</scope>
    <source>
        <strain evidence="2">N2K1</strain>
    </source>
</reference>
<proteinExistence type="predicted"/>
<dbReference type="GO" id="GO:0032259">
    <property type="term" value="P:methylation"/>
    <property type="evidence" value="ECO:0007669"/>
    <property type="project" value="UniProtKB-KW"/>
</dbReference>
<dbReference type="InterPro" id="IPR023149">
    <property type="entry name" value="Trans_acon_MeTrfase_C"/>
</dbReference>
<dbReference type="Gene3D" id="1.10.150.290">
    <property type="entry name" value="S-adenosyl-L-methionine-dependent methyltransferases"/>
    <property type="match status" value="1"/>
</dbReference>
<evidence type="ECO:0000313" key="2">
    <source>
        <dbReference type="Proteomes" id="UP000289166"/>
    </source>
</evidence>
<comment type="caution">
    <text evidence="1">The sequence shown here is derived from an EMBL/GenBank/DDBJ whole genome shotgun (WGS) entry which is preliminary data.</text>
</comment>
<keyword evidence="1" id="KW-0808">Transferase</keyword>
<dbReference type="PANTHER" id="PTHR43861">
    <property type="entry name" value="TRANS-ACONITATE 2-METHYLTRANSFERASE-RELATED"/>
    <property type="match status" value="1"/>
</dbReference>
<dbReference type="PANTHER" id="PTHR43861:SF1">
    <property type="entry name" value="TRANS-ACONITATE 2-METHYLTRANSFERASE"/>
    <property type="match status" value="1"/>
</dbReference>
<dbReference type="CDD" id="cd02440">
    <property type="entry name" value="AdoMet_MTases"/>
    <property type="match status" value="1"/>
</dbReference>
<keyword evidence="1" id="KW-0489">Methyltransferase</keyword>
<organism evidence="1 2">
    <name type="scientific">Acetivibrio mesophilus</name>
    <dbReference type="NCBI Taxonomy" id="2487273"/>
    <lineage>
        <taxon>Bacteria</taxon>
        <taxon>Bacillati</taxon>
        <taxon>Bacillota</taxon>
        <taxon>Clostridia</taxon>
        <taxon>Eubacteriales</taxon>
        <taxon>Oscillospiraceae</taxon>
        <taxon>Acetivibrio</taxon>
    </lineage>
</organism>
<dbReference type="Proteomes" id="UP000289166">
    <property type="component" value="Unassembled WGS sequence"/>
</dbReference>
<name>A0A4Q0I848_9FIRM</name>
<gene>
    <name evidence="1" type="ORF">EFD62_01405</name>
</gene>
<accession>A0A4Q0I848</accession>
<evidence type="ECO:0000313" key="1">
    <source>
        <dbReference type="EMBL" id="RXE60616.1"/>
    </source>
</evidence>